<organism evidence="1">
    <name type="scientific">Tanacetum cinerariifolium</name>
    <name type="common">Dalmatian daisy</name>
    <name type="synonym">Chrysanthemum cinerariifolium</name>
    <dbReference type="NCBI Taxonomy" id="118510"/>
    <lineage>
        <taxon>Eukaryota</taxon>
        <taxon>Viridiplantae</taxon>
        <taxon>Streptophyta</taxon>
        <taxon>Embryophyta</taxon>
        <taxon>Tracheophyta</taxon>
        <taxon>Spermatophyta</taxon>
        <taxon>Magnoliopsida</taxon>
        <taxon>eudicotyledons</taxon>
        <taxon>Gunneridae</taxon>
        <taxon>Pentapetalae</taxon>
        <taxon>asterids</taxon>
        <taxon>campanulids</taxon>
        <taxon>Asterales</taxon>
        <taxon>Asteraceae</taxon>
        <taxon>Asteroideae</taxon>
        <taxon>Anthemideae</taxon>
        <taxon>Anthemidinae</taxon>
        <taxon>Tanacetum</taxon>
    </lineage>
</organism>
<dbReference type="GO" id="GO:0003676">
    <property type="term" value="F:nucleic acid binding"/>
    <property type="evidence" value="ECO:0007669"/>
    <property type="project" value="InterPro"/>
</dbReference>
<evidence type="ECO:0000313" key="1">
    <source>
        <dbReference type="EMBL" id="GFB02301.1"/>
    </source>
</evidence>
<proteinExistence type="predicted"/>
<comment type="caution">
    <text evidence="1">The sequence shown here is derived from an EMBL/GenBank/DDBJ whole genome shotgun (WGS) entry which is preliminary data.</text>
</comment>
<dbReference type="CDD" id="cd09272">
    <property type="entry name" value="RNase_HI_RT_Ty1"/>
    <property type="match status" value="1"/>
</dbReference>
<gene>
    <name evidence="1" type="ORF">Tci_674272</name>
</gene>
<dbReference type="EMBL" id="BKCJ010535530">
    <property type="protein sequence ID" value="GFB02301.1"/>
    <property type="molecule type" value="Genomic_DNA"/>
</dbReference>
<dbReference type="InterPro" id="IPR036397">
    <property type="entry name" value="RNaseH_sf"/>
</dbReference>
<name>A0A699KR43_TANCI</name>
<accession>A0A699KR43</accession>
<dbReference type="AlphaFoldDB" id="A0A699KR43"/>
<evidence type="ECO:0008006" key="2">
    <source>
        <dbReference type="Google" id="ProtNLM"/>
    </source>
</evidence>
<dbReference type="PANTHER" id="PTHR11439:SF496">
    <property type="entry name" value="RNA-DIRECTED DNA POLYMERASE"/>
    <property type="match status" value="1"/>
</dbReference>
<reference evidence="1" key="1">
    <citation type="journal article" date="2019" name="Sci. Rep.">
        <title>Draft genome of Tanacetum cinerariifolium, the natural source of mosquito coil.</title>
        <authorList>
            <person name="Yamashiro T."/>
            <person name="Shiraishi A."/>
            <person name="Satake H."/>
            <person name="Nakayama K."/>
        </authorList>
    </citation>
    <scope>NUCLEOTIDE SEQUENCE</scope>
</reference>
<dbReference type="Gene3D" id="3.30.420.10">
    <property type="entry name" value="Ribonuclease H-like superfamily/Ribonuclease H"/>
    <property type="match status" value="1"/>
</dbReference>
<protein>
    <recommendedName>
        <fullName evidence="2">Retrotransposon protein, putative, Ty1-copia subclass</fullName>
    </recommendedName>
</protein>
<sequence length="267" mass="30147">MKDLGDAAYILGIKVYRDRLRRLIGLSQDAYLDKILKRYRIDGSKRGAIPMQVDVILINLNVRNLKMIKLSPGEAHWTAVKNILKYLRRTKDMFRVYGGNSDAELQVKCYCDAGFETDRDDTKSQIGYVFTLNRGAVLWKSSKQSTTAQHVAEAEYIAAAEAVKEAVWIRKFIDELGIVPSNNYSIEMNCDSTAAISMAKEPGIMKGARHFQRKFHYIRECVETGEIEMVKVHTDDNLAAPFTKALDGPKLTRHARSMGLCPASSFM</sequence>
<dbReference type="PANTHER" id="PTHR11439">
    <property type="entry name" value="GAG-POL-RELATED RETROTRANSPOSON"/>
    <property type="match status" value="1"/>
</dbReference>